<dbReference type="CDD" id="cd02947">
    <property type="entry name" value="TRX_family"/>
    <property type="match status" value="1"/>
</dbReference>
<dbReference type="Proteomes" id="UP000243406">
    <property type="component" value="Unassembled WGS sequence"/>
</dbReference>
<proteinExistence type="inferred from homology"/>
<comment type="similarity">
    <text evidence="1">Belongs to the thioredoxin family.</text>
</comment>
<keyword evidence="4" id="KW-0249">Electron transport</keyword>
<keyword evidence="5" id="KW-1015">Disulfide bond</keyword>
<evidence type="ECO:0000259" key="8">
    <source>
        <dbReference type="PROSITE" id="PS51352"/>
    </source>
</evidence>
<keyword evidence="3" id="KW-0813">Transport</keyword>
<dbReference type="GO" id="GO:0005737">
    <property type="term" value="C:cytoplasm"/>
    <property type="evidence" value="ECO:0007669"/>
    <property type="project" value="TreeGrafter"/>
</dbReference>
<organism evidence="9 10">
    <name type="scientific">Acetoanaerobium noterae</name>
    <dbReference type="NCBI Taxonomy" id="745369"/>
    <lineage>
        <taxon>Bacteria</taxon>
        <taxon>Bacillati</taxon>
        <taxon>Bacillota</taxon>
        <taxon>Clostridia</taxon>
        <taxon>Peptostreptococcales</taxon>
        <taxon>Filifactoraceae</taxon>
        <taxon>Acetoanaerobium</taxon>
    </lineage>
</organism>
<sequence>MNKNIKILVIVLVIGALAAIYFNKNLSDSSGNTQTDKSEINATQTEESYETTTNEYYDLAIENGYPTFLEFTTSTCPACKYMEPTIEEAKIKFKGKANVVVVNLDLQENAHLAMAYNVRVVPTLVFLDNDAVIKSRTEGVTTLDDIEKMLKEAGMQ</sequence>
<name>A0A1T4ZY68_9FIRM</name>
<evidence type="ECO:0000313" key="9">
    <source>
        <dbReference type="EMBL" id="SKB27535.1"/>
    </source>
</evidence>
<dbReference type="PANTHER" id="PTHR45663">
    <property type="entry name" value="GEO12009P1"/>
    <property type="match status" value="1"/>
</dbReference>
<evidence type="ECO:0000313" key="10">
    <source>
        <dbReference type="Proteomes" id="UP000243406"/>
    </source>
</evidence>
<dbReference type="Pfam" id="PF00085">
    <property type="entry name" value="Thioredoxin"/>
    <property type="match status" value="1"/>
</dbReference>
<dbReference type="PROSITE" id="PS00194">
    <property type="entry name" value="THIOREDOXIN_1"/>
    <property type="match status" value="1"/>
</dbReference>
<dbReference type="Gene3D" id="3.40.30.10">
    <property type="entry name" value="Glutaredoxin"/>
    <property type="match status" value="1"/>
</dbReference>
<dbReference type="SUPFAM" id="SSF52833">
    <property type="entry name" value="Thioredoxin-like"/>
    <property type="match status" value="1"/>
</dbReference>
<accession>A0A1T4ZY68</accession>
<gene>
    <name evidence="9" type="ORF">SAMN02745120_0523</name>
</gene>
<evidence type="ECO:0000256" key="7">
    <source>
        <dbReference type="SAM" id="MobiDB-lite"/>
    </source>
</evidence>
<evidence type="ECO:0000256" key="3">
    <source>
        <dbReference type="ARBA" id="ARBA00022448"/>
    </source>
</evidence>
<dbReference type="PROSITE" id="PS51352">
    <property type="entry name" value="THIOREDOXIN_2"/>
    <property type="match status" value="1"/>
</dbReference>
<dbReference type="InterPro" id="IPR013766">
    <property type="entry name" value="Thioredoxin_domain"/>
</dbReference>
<dbReference type="InterPro" id="IPR017937">
    <property type="entry name" value="Thioredoxin_CS"/>
</dbReference>
<evidence type="ECO:0000256" key="4">
    <source>
        <dbReference type="ARBA" id="ARBA00022982"/>
    </source>
</evidence>
<feature type="region of interest" description="Disordered" evidence="7">
    <location>
        <begin position="29"/>
        <end position="49"/>
    </location>
</feature>
<dbReference type="InterPro" id="IPR036249">
    <property type="entry name" value="Thioredoxin-like_sf"/>
</dbReference>
<reference evidence="10" key="1">
    <citation type="submission" date="2017-02" db="EMBL/GenBank/DDBJ databases">
        <authorList>
            <person name="Varghese N."/>
            <person name="Submissions S."/>
        </authorList>
    </citation>
    <scope>NUCLEOTIDE SEQUENCE [LARGE SCALE GENOMIC DNA]</scope>
    <source>
        <strain evidence="10">ATCC 35199</strain>
    </source>
</reference>
<dbReference type="OrthoDB" id="9790390at2"/>
<dbReference type="EMBL" id="FUYN01000001">
    <property type="protein sequence ID" value="SKB27535.1"/>
    <property type="molecule type" value="Genomic_DNA"/>
</dbReference>
<keyword evidence="6" id="KW-0676">Redox-active center</keyword>
<dbReference type="PANTHER" id="PTHR45663:SF11">
    <property type="entry name" value="GEO12009P1"/>
    <property type="match status" value="1"/>
</dbReference>
<feature type="domain" description="Thioredoxin" evidence="8">
    <location>
        <begin position="38"/>
        <end position="155"/>
    </location>
</feature>
<keyword evidence="10" id="KW-1185">Reference proteome</keyword>
<dbReference type="GO" id="GO:0015035">
    <property type="term" value="F:protein-disulfide reductase activity"/>
    <property type="evidence" value="ECO:0007669"/>
    <property type="project" value="TreeGrafter"/>
</dbReference>
<dbReference type="RefSeq" id="WP_079588499.1">
    <property type="nucleotide sequence ID" value="NZ_FUYN01000001.1"/>
</dbReference>
<evidence type="ECO:0000256" key="5">
    <source>
        <dbReference type="ARBA" id="ARBA00023157"/>
    </source>
</evidence>
<evidence type="ECO:0000256" key="6">
    <source>
        <dbReference type="ARBA" id="ARBA00023284"/>
    </source>
</evidence>
<feature type="compositionally biased region" description="Polar residues" evidence="7">
    <location>
        <begin position="29"/>
        <end position="44"/>
    </location>
</feature>
<evidence type="ECO:0000256" key="1">
    <source>
        <dbReference type="ARBA" id="ARBA00008987"/>
    </source>
</evidence>
<protein>
    <recommendedName>
        <fullName evidence="2">Thioredoxin</fullName>
    </recommendedName>
</protein>
<evidence type="ECO:0000256" key="2">
    <source>
        <dbReference type="ARBA" id="ARBA00020570"/>
    </source>
</evidence>
<dbReference type="AlphaFoldDB" id="A0A1T4ZY68"/>